<comment type="caution">
    <text evidence="1">The sequence shown here is derived from an EMBL/GenBank/DDBJ whole genome shotgun (WGS) entry which is preliminary data.</text>
</comment>
<dbReference type="Proteomes" id="UP000238042">
    <property type="component" value="Unassembled WGS sequence"/>
</dbReference>
<dbReference type="AlphaFoldDB" id="A0A2S8AAU6"/>
<keyword evidence="2" id="KW-1185">Reference proteome</keyword>
<gene>
    <name evidence="1" type="ORF">C4S77_07575</name>
</gene>
<protein>
    <submittedName>
        <fullName evidence="1">Uncharacterized protein</fullName>
    </submittedName>
</protein>
<dbReference type="OrthoDB" id="1453369at2"/>
<evidence type="ECO:0000313" key="2">
    <source>
        <dbReference type="Proteomes" id="UP000238042"/>
    </source>
</evidence>
<evidence type="ECO:0000313" key="1">
    <source>
        <dbReference type="EMBL" id="PQL91653.1"/>
    </source>
</evidence>
<name>A0A2S8AAU6_9FLAO</name>
<dbReference type="EMBL" id="PSZM01000040">
    <property type="protein sequence ID" value="PQL91653.1"/>
    <property type="molecule type" value="Genomic_DNA"/>
</dbReference>
<reference evidence="1 2" key="1">
    <citation type="submission" date="2018-02" db="EMBL/GenBank/DDBJ databases">
        <title>Genome sequences of Apibacter spp., gut symbionts of Asian honey bees.</title>
        <authorList>
            <person name="Kwong W.K."/>
            <person name="Steele M.I."/>
            <person name="Moran N.A."/>
        </authorList>
    </citation>
    <scope>NUCLEOTIDE SEQUENCE [LARGE SCALE GENOMIC DNA]</scope>
    <source>
        <strain evidence="2">wkB301</strain>
    </source>
</reference>
<dbReference type="RefSeq" id="WP_105194076.1">
    <property type="nucleotide sequence ID" value="NZ_PSZM01000040.1"/>
</dbReference>
<accession>A0A2S8AAU6</accession>
<sequence>MIYIYLENKPNLLSINKKEALPVLESQAIEIFSKLNSLEDVILGLIKDDIFEFKILPFNRFIWKIEINDLKNEEKKELFFSTQKVINLIHNIFTKTNLFLDI</sequence>
<proteinExistence type="predicted"/>
<organism evidence="1 2">
    <name type="scientific">Apibacter adventoris</name>
    <dbReference type="NCBI Taxonomy" id="1679466"/>
    <lineage>
        <taxon>Bacteria</taxon>
        <taxon>Pseudomonadati</taxon>
        <taxon>Bacteroidota</taxon>
        <taxon>Flavobacteriia</taxon>
        <taxon>Flavobacteriales</taxon>
        <taxon>Weeksellaceae</taxon>
        <taxon>Apibacter</taxon>
    </lineage>
</organism>